<dbReference type="GO" id="GO:0030295">
    <property type="term" value="F:protein kinase activator activity"/>
    <property type="evidence" value="ECO:0007669"/>
    <property type="project" value="TreeGrafter"/>
</dbReference>
<feature type="non-terminal residue" evidence="1">
    <location>
        <position position="112"/>
    </location>
</feature>
<organism evidence="1 2">
    <name type="scientific">Escherichia coli</name>
    <dbReference type="NCBI Taxonomy" id="562"/>
    <lineage>
        <taxon>Bacteria</taxon>
        <taxon>Pseudomonadati</taxon>
        <taxon>Pseudomonadota</taxon>
        <taxon>Gammaproteobacteria</taxon>
        <taxon>Enterobacterales</taxon>
        <taxon>Enterobacteriaceae</taxon>
        <taxon>Escherichia</taxon>
    </lineage>
</organism>
<dbReference type="Proteomes" id="UP000281340">
    <property type="component" value="Unassembled WGS sequence"/>
</dbReference>
<proteinExistence type="predicted"/>
<sequence>MVLFYRAHWRDYKNDQVRIMMNLTTLTHRDALCLNARFTSREEAIHALTQRLAALGKISSTEQFLEEVYRRESLGPTALGEGLAVPHGKTAAVKEAAFAVATLSEPLQWEGV</sequence>
<dbReference type="AlphaFoldDB" id="A0A3L9JM52"/>
<accession>A0A3L9JM52</accession>
<gene>
    <name evidence="1" type="ORF">EAI46_08905</name>
</gene>
<dbReference type="Gene3D" id="3.40.930.10">
    <property type="entry name" value="Mannitol-specific EII, Chain A"/>
    <property type="match status" value="1"/>
</dbReference>
<dbReference type="PANTHER" id="PTHR47738:SF1">
    <property type="entry name" value="NITROGEN REGULATORY PROTEIN"/>
    <property type="match status" value="1"/>
</dbReference>
<dbReference type="PANTHER" id="PTHR47738">
    <property type="entry name" value="PTS SYSTEM FRUCTOSE-LIKE EIIA COMPONENT-RELATED"/>
    <property type="match status" value="1"/>
</dbReference>
<dbReference type="InterPro" id="IPR051541">
    <property type="entry name" value="PTS_SugarTrans_NitroReg"/>
</dbReference>
<reference evidence="1 2" key="1">
    <citation type="submission" date="2018-10" db="EMBL/GenBank/DDBJ databases">
        <title>Comparison of Escherichia coli isolates recovered from retail chicken and from chicken fecal samples by antimicrobial susceptibility test and whole genome sequencing.</title>
        <authorList>
            <person name="Tang B."/>
            <person name="Ma Y."/>
            <person name="He X."/>
            <person name="Cao L."/>
            <person name="Xia X."/>
            <person name="Yang H."/>
        </authorList>
    </citation>
    <scope>NUCLEOTIDE SEQUENCE [LARGE SCALE GENOMIC DNA]</scope>
    <source>
        <strain evidence="1 2">CMJH98b</strain>
    </source>
</reference>
<dbReference type="InterPro" id="IPR016152">
    <property type="entry name" value="PTrfase/Anion_transptr"/>
</dbReference>
<dbReference type="InterPro" id="IPR002178">
    <property type="entry name" value="PTS_EIIA_type-2_dom"/>
</dbReference>
<dbReference type="Pfam" id="PF00359">
    <property type="entry name" value="PTS_EIIA_2"/>
    <property type="match status" value="1"/>
</dbReference>
<name>A0A3L9JM52_ECOLX</name>
<evidence type="ECO:0000313" key="2">
    <source>
        <dbReference type="Proteomes" id="UP000281340"/>
    </source>
</evidence>
<dbReference type="PROSITE" id="PS00372">
    <property type="entry name" value="PTS_EIIA_TYPE_2_HIS"/>
    <property type="match status" value="1"/>
</dbReference>
<evidence type="ECO:0000313" key="1">
    <source>
        <dbReference type="EMBL" id="RLY58613.1"/>
    </source>
</evidence>
<dbReference type="EMBL" id="RDDM01000048">
    <property type="protein sequence ID" value="RLY58613.1"/>
    <property type="molecule type" value="Genomic_DNA"/>
</dbReference>
<comment type="caution">
    <text evidence="1">The sequence shown here is derived from an EMBL/GenBank/DDBJ whole genome shotgun (WGS) entry which is preliminary data.</text>
</comment>
<protein>
    <submittedName>
        <fullName evidence="1">Uncharacterized protein</fullName>
    </submittedName>
</protein>
<dbReference type="SUPFAM" id="SSF55804">
    <property type="entry name" value="Phoshotransferase/anion transport protein"/>
    <property type="match status" value="1"/>
</dbReference>
<dbReference type="PROSITE" id="PS51094">
    <property type="entry name" value="PTS_EIIA_TYPE_2"/>
    <property type="match status" value="1"/>
</dbReference>